<evidence type="ECO:0000313" key="1">
    <source>
        <dbReference type="Proteomes" id="UP000887565"/>
    </source>
</evidence>
<organism evidence="1 2">
    <name type="scientific">Romanomermis culicivorax</name>
    <name type="common">Nematode worm</name>
    <dbReference type="NCBI Taxonomy" id="13658"/>
    <lineage>
        <taxon>Eukaryota</taxon>
        <taxon>Metazoa</taxon>
        <taxon>Ecdysozoa</taxon>
        <taxon>Nematoda</taxon>
        <taxon>Enoplea</taxon>
        <taxon>Dorylaimia</taxon>
        <taxon>Mermithida</taxon>
        <taxon>Mermithoidea</taxon>
        <taxon>Mermithidae</taxon>
        <taxon>Romanomermis</taxon>
    </lineage>
</organism>
<proteinExistence type="predicted"/>
<keyword evidence="1" id="KW-1185">Reference proteome</keyword>
<name>A0A915K4P2_ROMCU</name>
<protein>
    <submittedName>
        <fullName evidence="2">Uncharacterized protein</fullName>
    </submittedName>
</protein>
<reference evidence="2" key="1">
    <citation type="submission" date="2022-11" db="UniProtKB">
        <authorList>
            <consortium name="WormBaseParasite"/>
        </authorList>
    </citation>
    <scope>IDENTIFICATION</scope>
</reference>
<sequence>MQICLRLPIAHHRFTCQLPDHKIGGNRVPNRRAKYWDYCTHFPVIPRTHVSPLNPSPSTEYFEKRTNIRSMAIDVKRQAVRFLSNFAIFRDI</sequence>
<dbReference type="WBParaSite" id="nRc.2.0.1.t33686-RA">
    <property type="protein sequence ID" value="nRc.2.0.1.t33686-RA"/>
    <property type="gene ID" value="nRc.2.0.1.g33686"/>
</dbReference>
<evidence type="ECO:0000313" key="2">
    <source>
        <dbReference type="WBParaSite" id="nRc.2.0.1.t33686-RA"/>
    </source>
</evidence>
<accession>A0A915K4P2</accession>
<dbReference type="Proteomes" id="UP000887565">
    <property type="component" value="Unplaced"/>
</dbReference>
<dbReference type="AlphaFoldDB" id="A0A915K4P2"/>